<comment type="similarity">
    <text evidence="5">Belongs to the protein N5-glutamine methyltransferase family. PrmC subfamily.</text>
</comment>
<keyword evidence="1 5" id="KW-0489">Methyltransferase</keyword>
<dbReference type="RefSeq" id="WP_078273268.1">
    <property type="nucleotide sequence ID" value="NZ_CP087817.1"/>
</dbReference>
<name>A0A1T0A8W8_MORBO</name>
<dbReference type="SUPFAM" id="SSF53335">
    <property type="entry name" value="S-adenosyl-L-methionine-dependent methyltransferases"/>
    <property type="match status" value="1"/>
</dbReference>
<keyword evidence="2 5" id="KW-0808">Transferase</keyword>
<proteinExistence type="inferred from homology"/>
<dbReference type="HAMAP" id="MF_02126">
    <property type="entry name" value="RF_methyltr_PrmC"/>
    <property type="match status" value="1"/>
</dbReference>
<evidence type="ECO:0000256" key="2">
    <source>
        <dbReference type="ARBA" id="ARBA00022679"/>
    </source>
</evidence>
<evidence type="ECO:0000256" key="3">
    <source>
        <dbReference type="ARBA" id="ARBA00022691"/>
    </source>
</evidence>
<feature type="binding site" evidence="5">
    <location>
        <begin position="120"/>
        <end position="124"/>
    </location>
    <ligand>
        <name>S-adenosyl-L-methionine</name>
        <dbReference type="ChEBI" id="CHEBI:59789"/>
    </ligand>
</feature>
<feature type="binding site" evidence="5">
    <location>
        <position position="143"/>
    </location>
    <ligand>
        <name>S-adenosyl-L-methionine</name>
        <dbReference type="ChEBI" id="CHEBI:59789"/>
    </ligand>
</feature>
<dbReference type="Pfam" id="PF17827">
    <property type="entry name" value="PrmC_N"/>
    <property type="match status" value="1"/>
</dbReference>
<dbReference type="FunFam" id="3.40.50.150:FF:000053">
    <property type="entry name" value="Release factor glutamine methyltransferase"/>
    <property type="match status" value="1"/>
</dbReference>
<dbReference type="GO" id="GO:0003676">
    <property type="term" value="F:nucleic acid binding"/>
    <property type="evidence" value="ECO:0007669"/>
    <property type="project" value="InterPro"/>
</dbReference>
<dbReference type="CDD" id="cd02440">
    <property type="entry name" value="AdoMet_MTases"/>
    <property type="match status" value="1"/>
</dbReference>
<feature type="domain" description="Methyltransferase small" evidence="6">
    <location>
        <begin position="112"/>
        <end position="195"/>
    </location>
</feature>
<feature type="binding site" evidence="5">
    <location>
        <position position="186"/>
    </location>
    <ligand>
        <name>S-adenosyl-L-methionine</name>
        <dbReference type="ChEBI" id="CHEBI:59789"/>
    </ligand>
</feature>
<evidence type="ECO:0000313" key="8">
    <source>
        <dbReference type="EMBL" id="STY93602.1"/>
    </source>
</evidence>
<dbReference type="NCBIfam" id="TIGR03534">
    <property type="entry name" value="RF_mod_PrmC"/>
    <property type="match status" value="1"/>
</dbReference>
<evidence type="ECO:0000256" key="4">
    <source>
        <dbReference type="ARBA" id="ARBA00048391"/>
    </source>
</evidence>
<dbReference type="GO" id="GO:0032259">
    <property type="term" value="P:methylation"/>
    <property type="evidence" value="ECO:0007669"/>
    <property type="project" value="UniProtKB-KW"/>
</dbReference>
<evidence type="ECO:0000256" key="5">
    <source>
        <dbReference type="HAMAP-Rule" id="MF_02126"/>
    </source>
</evidence>
<feature type="binding site" evidence="5">
    <location>
        <begin position="186"/>
        <end position="189"/>
    </location>
    <ligand>
        <name>substrate</name>
    </ligand>
</feature>
<dbReference type="GO" id="GO:0102559">
    <property type="term" value="F:peptide chain release factor N(5)-glutamine methyltransferase activity"/>
    <property type="evidence" value="ECO:0007669"/>
    <property type="project" value="UniProtKB-EC"/>
</dbReference>
<dbReference type="PANTHER" id="PTHR18895">
    <property type="entry name" value="HEMK METHYLTRANSFERASE"/>
    <property type="match status" value="1"/>
</dbReference>
<evidence type="ECO:0000313" key="9">
    <source>
        <dbReference type="Proteomes" id="UP000254133"/>
    </source>
</evidence>
<dbReference type="InterPro" id="IPR040758">
    <property type="entry name" value="PrmC_N"/>
</dbReference>
<dbReference type="PANTHER" id="PTHR18895:SF74">
    <property type="entry name" value="MTRF1L RELEASE FACTOR GLUTAMINE METHYLTRANSFERASE"/>
    <property type="match status" value="1"/>
</dbReference>
<dbReference type="InterPro" id="IPR029063">
    <property type="entry name" value="SAM-dependent_MTases_sf"/>
</dbReference>
<dbReference type="EC" id="2.1.1.297" evidence="5"/>
<comment type="function">
    <text evidence="5">Methylates the class 1 translation termination release factors RF1/PrfA and RF2/PrfB on the glutamine residue of the universally conserved GGQ motif.</text>
</comment>
<dbReference type="InterPro" id="IPR050320">
    <property type="entry name" value="N5-glutamine_MTase"/>
</dbReference>
<gene>
    <name evidence="5 8" type="primary">prmC</name>
    <name evidence="8" type="ORF">NCTC9426_02333</name>
</gene>
<dbReference type="Pfam" id="PF05175">
    <property type="entry name" value="MTS"/>
    <property type="match status" value="1"/>
</dbReference>
<feature type="domain" description="Release factor glutamine methyltransferase N-terminal" evidence="7">
    <location>
        <begin position="7"/>
        <end position="73"/>
    </location>
</feature>
<dbReference type="InterPro" id="IPR019874">
    <property type="entry name" value="RF_methyltr_PrmC"/>
</dbReference>
<reference evidence="8 9" key="1">
    <citation type="submission" date="2018-06" db="EMBL/GenBank/DDBJ databases">
        <authorList>
            <consortium name="Pathogen Informatics"/>
            <person name="Doyle S."/>
        </authorList>
    </citation>
    <scope>NUCLEOTIDE SEQUENCE [LARGE SCALE GENOMIC DNA]</scope>
    <source>
        <strain evidence="8 9">NCTC9426</strain>
    </source>
</reference>
<dbReference type="Proteomes" id="UP000254133">
    <property type="component" value="Unassembled WGS sequence"/>
</dbReference>
<comment type="catalytic activity">
    <reaction evidence="4 5">
        <text>L-glutaminyl-[peptide chain release factor] + S-adenosyl-L-methionine = N(5)-methyl-L-glutaminyl-[peptide chain release factor] + S-adenosyl-L-homocysteine + H(+)</text>
        <dbReference type="Rhea" id="RHEA:42896"/>
        <dbReference type="Rhea" id="RHEA-COMP:10271"/>
        <dbReference type="Rhea" id="RHEA-COMP:10272"/>
        <dbReference type="ChEBI" id="CHEBI:15378"/>
        <dbReference type="ChEBI" id="CHEBI:30011"/>
        <dbReference type="ChEBI" id="CHEBI:57856"/>
        <dbReference type="ChEBI" id="CHEBI:59789"/>
        <dbReference type="ChEBI" id="CHEBI:61891"/>
        <dbReference type="EC" id="2.1.1.297"/>
    </reaction>
</comment>
<evidence type="ECO:0000259" key="7">
    <source>
        <dbReference type="Pfam" id="PF17827"/>
    </source>
</evidence>
<evidence type="ECO:0000256" key="1">
    <source>
        <dbReference type="ARBA" id="ARBA00022603"/>
    </source>
</evidence>
<dbReference type="PROSITE" id="PS00092">
    <property type="entry name" value="N6_MTASE"/>
    <property type="match status" value="1"/>
</dbReference>
<dbReference type="EMBL" id="UGPZ01000003">
    <property type="protein sequence ID" value="STY93602.1"/>
    <property type="molecule type" value="Genomic_DNA"/>
</dbReference>
<dbReference type="InterPro" id="IPR007848">
    <property type="entry name" value="Small_mtfrase_dom"/>
</dbReference>
<dbReference type="Gene3D" id="1.10.8.10">
    <property type="entry name" value="DNA helicase RuvA subunit, C-terminal domain"/>
    <property type="match status" value="1"/>
</dbReference>
<sequence length="278" mass="30536">MHTINALKAQFRKLSHAHLPYHWFELLLLFLLNKDKAFLITHDDYLLTADEYGRLEGGMTKLCSGVPLAYVIGRQGFFGHEFAVNEHTLIPRPDTEMLVEAVLDVVADKGLGQARILDLGTGSGCIALSIAKALPSSTVLAVDYSHHALDVARRNAQDLQVANCQFIQSNWYENIPMQSFDVIVSNPPYIARTDEHLAQLGAEPITALVADNHGLSDIEKIIKGSAVYLMPSGVLALEHGYDQGAGVRMLFAKAGFKDVRTVKDYGGNDRITMGVCDE</sequence>
<keyword evidence="3 5" id="KW-0949">S-adenosyl-L-methionine</keyword>
<feature type="binding site" evidence="5">
    <location>
        <position position="171"/>
    </location>
    <ligand>
        <name>S-adenosyl-L-methionine</name>
        <dbReference type="ChEBI" id="CHEBI:59789"/>
    </ligand>
</feature>
<dbReference type="NCBIfam" id="TIGR00536">
    <property type="entry name" value="hemK_fam"/>
    <property type="match status" value="1"/>
</dbReference>
<dbReference type="AlphaFoldDB" id="A0A1T0A8W8"/>
<evidence type="ECO:0000259" key="6">
    <source>
        <dbReference type="Pfam" id="PF05175"/>
    </source>
</evidence>
<accession>A0A1T0A8W8</accession>
<protein>
    <recommendedName>
        <fullName evidence="5">Release factor glutamine methyltransferase</fullName>
        <shortName evidence="5">RF MTase</shortName>
        <ecNumber evidence="5">2.1.1.297</ecNumber>
    </recommendedName>
    <alternativeName>
        <fullName evidence="5">N5-glutamine methyltransferase PrmC</fullName>
    </alternativeName>
    <alternativeName>
        <fullName evidence="5">Protein-(glutamine-N5) MTase PrmC</fullName>
    </alternativeName>
    <alternativeName>
        <fullName evidence="5">Protein-glutamine N-methyltransferase PrmC</fullName>
    </alternativeName>
</protein>
<dbReference type="InterPro" id="IPR004556">
    <property type="entry name" value="HemK-like"/>
</dbReference>
<dbReference type="InterPro" id="IPR002052">
    <property type="entry name" value="DNA_methylase_N6_adenine_CS"/>
</dbReference>
<organism evidence="8 9">
    <name type="scientific">Moraxella bovis</name>
    <dbReference type="NCBI Taxonomy" id="476"/>
    <lineage>
        <taxon>Bacteria</taxon>
        <taxon>Pseudomonadati</taxon>
        <taxon>Pseudomonadota</taxon>
        <taxon>Gammaproteobacteria</taxon>
        <taxon>Moraxellales</taxon>
        <taxon>Moraxellaceae</taxon>
        <taxon>Moraxella</taxon>
    </lineage>
</organism>
<dbReference type="Gene3D" id="3.40.50.150">
    <property type="entry name" value="Vaccinia Virus protein VP39"/>
    <property type="match status" value="1"/>
</dbReference>